<name>A0A061HAD1_9BASI</name>
<dbReference type="AlphaFoldDB" id="A0A061HAD1"/>
<feature type="compositionally biased region" description="Low complexity" evidence="6">
    <location>
        <begin position="111"/>
        <end position="122"/>
    </location>
</feature>
<keyword evidence="3" id="KW-0804">Transcription</keyword>
<evidence type="ECO:0000256" key="4">
    <source>
        <dbReference type="ARBA" id="ARBA00023242"/>
    </source>
</evidence>
<dbReference type="EMBL" id="KE361631">
    <property type="protein sequence ID" value="EPQ29434.1"/>
    <property type="molecule type" value="Genomic_DNA"/>
</dbReference>
<feature type="region of interest" description="Disordered" evidence="6">
    <location>
        <begin position="461"/>
        <end position="585"/>
    </location>
</feature>
<keyword evidence="2" id="KW-0805">Transcription regulation</keyword>
<evidence type="ECO:0000313" key="8">
    <source>
        <dbReference type="EMBL" id="EPQ29434.1"/>
    </source>
</evidence>
<keyword evidence="4" id="KW-0539">Nucleus</keyword>
<dbReference type="GO" id="GO:0005634">
    <property type="term" value="C:nucleus"/>
    <property type="evidence" value="ECO:0007669"/>
    <property type="project" value="UniProtKB-SubCell"/>
</dbReference>
<dbReference type="KEGG" id="pfp:PFL1_03189"/>
<feature type="compositionally biased region" description="Pro residues" evidence="6">
    <location>
        <begin position="23"/>
        <end position="33"/>
    </location>
</feature>
<dbReference type="HOGENOM" id="CLU_316443_0_0_1"/>
<dbReference type="Proteomes" id="UP000053664">
    <property type="component" value="Unassembled WGS sequence"/>
</dbReference>
<evidence type="ECO:0000256" key="3">
    <source>
        <dbReference type="ARBA" id="ARBA00023163"/>
    </source>
</evidence>
<keyword evidence="5" id="KW-0175">Coiled coil</keyword>
<feature type="region of interest" description="Disordered" evidence="6">
    <location>
        <begin position="255"/>
        <end position="333"/>
    </location>
</feature>
<accession>A0A061HAD1</accession>
<organism evidence="8 9">
    <name type="scientific">Pseudozyma flocculosa PF-1</name>
    <dbReference type="NCBI Taxonomy" id="1277687"/>
    <lineage>
        <taxon>Eukaryota</taxon>
        <taxon>Fungi</taxon>
        <taxon>Dikarya</taxon>
        <taxon>Basidiomycota</taxon>
        <taxon>Ustilaginomycotina</taxon>
        <taxon>Ustilaginomycetes</taxon>
        <taxon>Ustilaginales</taxon>
        <taxon>Ustilaginaceae</taxon>
        <taxon>Pseudozyma</taxon>
    </lineage>
</organism>
<comment type="subcellular location">
    <subcellularLocation>
        <location evidence="1">Nucleus</location>
    </subcellularLocation>
</comment>
<proteinExistence type="predicted"/>
<evidence type="ECO:0000259" key="7">
    <source>
        <dbReference type="Pfam" id="PF10497"/>
    </source>
</evidence>
<evidence type="ECO:0000256" key="5">
    <source>
        <dbReference type="SAM" id="Coils"/>
    </source>
</evidence>
<feature type="region of interest" description="Disordered" evidence="6">
    <location>
        <begin position="736"/>
        <end position="824"/>
    </location>
</feature>
<feature type="compositionally biased region" description="Acidic residues" evidence="6">
    <location>
        <begin position="497"/>
        <end position="507"/>
    </location>
</feature>
<dbReference type="OrthoDB" id="298344at2759"/>
<dbReference type="RefSeq" id="XP_007878896.1">
    <property type="nucleotide sequence ID" value="XM_007880705.1"/>
</dbReference>
<evidence type="ECO:0000256" key="1">
    <source>
        <dbReference type="ARBA" id="ARBA00004123"/>
    </source>
</evidence>
<gene>
    <name evidence="8" type="ORF">PFL1_03189</name>
</gene>
<dbReference type="eggNOG" id="ENOG502SF38">
    <property type="taxonomic scope" value="Eukaryota"/>
</dbReference>
<feature type="compositionally biased region" description="Low complexity" evidence="6">
    <location>
        <begin position="736"/>
        <end position="753"/>
    </location>
</feature>
<feature type="compositionally biased region" description="Polar residues" evidence="6">
    <location>
        <begin position="126"/>
        <end position="136"/>
    </location>
</feature>
<feature type="domain" description="Zinc-finger" evidence="7">
    <location>
        <begin position="151"/>
        <end position="258"/>
    </location>
</feature>
<protein>
    <recommendedName>
        <fullName evidence="7">Zinc-finger domain-containing protein</fullName>
    </recommendedName>
</protein>
<dbReference type="Pfam" id="PF10497">
    <property type="entry name" value="zf-4CXXC_R1"/>
    <property type="match status" value="1"/>
</dbReference>
<evidence type="ECO:0000313" key="9">
    <source>
        <dbReference type="Proteomes" id="UP000053664"/>
    </source>
</evidence>
<sequence>MARVMPIVVVDDSDLSDLSDVGTPPPAPTPKAPSPNSKKRSNPDSSGLDSRTVTVATNPAPAPSKKPRPSSATNGAKEPQQRTLAALFGRPELKQTVPKPKAKSTGKKNYPSTSSSSPSQQPHASKVSTAPSTSPHLDSGGEGKPSTVSEHKLCHHHRRQCTNTPLLQCTFLRNGNRCQLKYCHSALQHNYGVDAASIVKNGRFMVDESQHCPPSEAKYAFKCPRCRDKCACSPCRKKKGLLPLAKVASLAKAQGSGPATDILANKAKGKDKAKTEASGASPRPGEASKAKGKRKADDITTPPPDVKPKQNRLTAGTQTRAVQPRVLKPPQPVSAPTLETIISRLPPENLRARMWLYESFVRFDKIGLPKTELNHLDRFDAWSHARVQEMLSTLLRYLAGLQHIDKGQPTKNTTKAVLAYRHFGHDLSRGEPWSAVREMLARFGLEPQSLPYVEHPLSLELENRPASPPPPRQTRNRAARGARQVDYSRQLGMLKDWEEDFGEEGDSDVPPGTEKGRRRPARRIASESDDESEEVESGAESDDTERESGSRSSRRQQQEKGQDEAAARRPRDASAESEARHDAPDMETKVALLACMVDAALMTEEIGEELKLATDEIAVLERQHKADMAITEKELAEETAELNKRAPSLIAPEFQAWKNEKVEHDRDVKWRRLDAKVFHEIQVDAHALRTGPIGYDADGREYWHLREYQEHMPRQTEGRYSWCLIVLGVTFPSSAPASADASLDAAGTADTSTQAGGTASEPTAVDKADADRQATPSKPGCTPPAAASSVKQQGDSAGAASSGKERRADNGPASSTDPICMGTNDPAVITKLMQYVRYRDEQKQYEENHEMQQRELEQAVMGQSPENIGADTKSTAQGPGLRKAKQLMKEKQEERKAQTEMLLKKLAKARDYFAWHREEVPP</sequence>
<feature type="region of interest" description="Disordered" evidence="6">
    <location>
        <begin position="1"/>
        <end position="151"/>
    </location>
</feature>
<evidence type="ECO:0000256" key="6">
    <source>
        <dbReference type="SAM" id="MobiDB-lite"/>
    </source>
</evidence>
<reference evidence="8 9" key="1">
    <citation type="journal article" date="2013" name="Plant Cell">
        <title>The transition from a phytopathogenic smut ancestor to an anamorphic biocontrol agent deciphered by comparative whole-genome analysis.</title>
        <authorList>
            <person name="Lefebvre F."/>
            <person name="Joly D.L."/>
            <person name="Labbe C."/>
            <person name="Teichmann B."/>
            <person name="Linning R."/>
            <person name="Belzile F."/>
            <person name="Bakkeren G."/>
            <person name="Belanger R.R."/>
        </authorList>
    </citation>
    <scope>NUCLEOTIDE SEQUENCE [LARGE SCALE GENOMIC DNA]</scope>
    <source>
        <strain evidence="8 9">PF-1</strain>
    </source>
</reference>
<dbReference type="InterPro" id="IPR018866">
    <property type="entry name" value="Znf-4CXXC_R1"/>
</dbReference>
<evidence type="ECO:0000256" key="2">
    <source>
        <dbReference type="ARBA" id="ARBA00023015"/>
    </source>
</evidence>
<feature type="compositionally biased region" description="Polar residues" evidence="6">
    <location>
        <begin position="311"/>
        <end position="321"/>
    </location>
</feature>
<feature type="compositionally biased region" description="Acidic residues" evidence="6">
    <location>
        <begin position="527"/>
        <end position="545"/>
    </location>
</feature>
<dbReference type="GeneID" id="19317300"/>
<feature type="compositionally biased region" description="Polar residues" evidence="6">
    <location>
        <begin position="43"/>
        <end position="57"/>
    </location>
</feature>
<feature type="coiled-coil region" evidence="5">
    <location>
        <begin position="881"/>
        <end position="909"/>
    </location>
</feature>
<feature type="compositionally biased region" description="Basic and acidic residues" evidence="6">
    <location>
        <begin position="556"/>
        <end position="585"/>
    </location>
</feature>